<dbReference type="PANTHER" id="PTHR10672">
    <property type="entry name" value="ADDUCIN"/>
    <property type="match status" value="1"/>
</dbReference>
<dbReference type="EMBL" id="WKJK01000005">
    <property type="protein sequence ID" value="MRW90473.1"/>
    <property type="molecule type" value="Genomic_DNA"/>
</dbReference>
<evidence type="ECO:0000256" key="1">
    <source>
        <dbReference type="ARBA" id="ARBA00037961"/>
    </source>
</evidence>
<accession>A0A6I2KXI8</accession>
<comment type="caution">
    <text evidence="3">The sequence shown here is derived from an EMBL/GenBank/DDBJ whole genome shotgun (WGS) entry which is preliminary data.</text>
</comment>
<comment type="similarity">
    <text evidence="1">Belongs to the aldolase class II family.</text>
</comment>
<keyword evidence="4" id="KW-1185">Reference proteome</keyword>
<name>A0A6I2KXI8_9BURK</name>
<dbReference type="AlphaFoldDB" id="A0A6I2KXI8"/>
<dbReference type="RefSeq" id="WP_154375987.1">
    <property type="nucleotide sequence ID" value="NZ_WKJK01000005.1"/>
</dbReference>
<evidence type="ECO:0000259" key="2">
    <source>
        <dbReference type="SMART" id="SM01007"/>
    </source>
</evidence>
<protein>
    <submittedName>
        <fullName evidence="3">Class II aldolase/adducin family protein</fullName>
    </submittedName>
</protein>
<dbReference type="FunFam" id="3.40.225.10:FF:000009">
    <property type="entry name" value="Class II aldolase/adducin N-terminal"/>
    <property type="match status" value="1"/>
</dbReference>
<dbReference type="PANTHER" id="PTHR10672:SF3">
    <property type="entry name" value="PROTEIN HU-LI TAI SHAO"/>
    <property type="match status" value="1"/>
</dbReference>
<dbReference type="SMART" id="SM01007">
    <property type="entry name" value="Aldolase_II"/>
    <property type="match status" value="1"/>
</dbReference>
<dbReference type="NCBIfam" id="NF004855">
    <property type="entry name" value="PRK06208.1"/>
    <property type="match status" value="1"/>
</dbReference>
<organism evidence="3 4">
    <name type="scientific">Duganella guangzhouensis</name>
    <dbReference type="NCBI Taxonomy" id="2666084"/>
    <lineage>
        <taxon>Bacteria</taxon>
        <taxon>Pseudomonadati</taxon>
        <taxon>Pseudomonadota</taxon>
        <taxon>Betaproteobacteria</taxon>
        <taxon>Burkholderiales</taxon>
        <taxon>Oxalobacteraceae</taxon>
        <taxon>Telluria group</taxon>
        <taxon>Duganella</taxon>
    </lineage>
</organism>
<evidence type="ECO:0000313" key="3">
    <source>
        <dbReference type="EMBL" id="MRW90473.1"/>
    </source>
</evidence>
<dbReference type="GO" id="GO:0051015">
    <property type="term" value="F:actin filament binding"/>
    <property type="evidence" value="ECO:0007669"/>
    <property type="project" value="TreeGrafter"/>
</dbReference>
<gene>
    <name evidence="3" type="ORF">GJ699_10795</name>
</gene>
<dbReference type="GO" id="GO:0005856">
    <property type="term" value="C:cytoskeleton"/>
    <property type="evidence" value="ECO:0007669"/>
    <property type="project" value="TreeGrafter"/>
</dbReference>
<dbReference type="SUPFAM" id="SSF53639">
    <property type="entry name" value="AraD/HMP-PK domain-like"/>
    <property type="match status" value="1"/>
</dbReference>
<proteinExistence type="inferred from homology"/>
<dbReference type="Pfam" id="PF00596">
    <property type="entry name" value="Aldolase_II"/>
    <property type="match status" value="1"/>
</dbReference>
<sequence length="289" mass="31777">MSSSAPLYSAPLSRPHLRAVGKQYPRPAIYSAPRDENGNIIFARPPEPEGFEAQRQHRKERLAVSFRLFARYGFDMGGAGHITARDPEFPDHFWVNPAGVYFGHIRASDLLLVSHEGKIVEGDGLLNRAAFAIHSELHKARPDVIAAAHSHGLYGKAFAAQGRLLDPLTQDSCAFYEDHAIFQDFSGVVLDASEGQRIAETLGHRKAVILQNHGLLTVGESVESAVWRYIAFENAAHAQLLSEAAGPTKPIPHDVALHTSKQMGSEAGGWFSFQPLWDVITREEPDSLD</sequence>
<evidence type="ECO:0000313" key="4">
    <source>
        <dbReference type="Proteomes" id="UP000433309"/>
    </source>
</evidence>
<dbReference type="Proteomes" id="UP000433309">
    <property type="component" value="Unassembled WGS sequence"/>
</dbReference>
<dbReference type="Gene3D" id="3.40.225.10">
    <property type="entry name" value="Class II aldolase/adducin N-terminal domain"/>
    <property type="match status" value="1"/>
</dbReference>
<feature type="domain" description="Class II aldolase/adducin N-terminal" evidence="2">
    <location>
        <begin position="60"/>
        <end position="240"/>
    </location>
</feature>
<reference evidence="3 4" key="1">
    <citation type="submission" date="2019-11" db="EMBL/GenBank/DDBJ databases">
        <title>Novel species isolated from a subtropical stream in China.</title>
        <authorList>
            <person name="Lu H."/>
        </authorList>
    </citation>
    <scope>NUCLEOTIDE SEQUENCE [LARGE SCALE GENOMIC DNA]</scope>
    <source>
        <strain evidence="3 4">FT80W</strain>
    </source>
</reference>
<dbReference type="InterPro" id="IPR001303">
    <property type="entry name" value="Aldolase_II/adducin_N"/>
</dbReference>
<dbReference type="InterPro" id="IPR036409">
    <property type="entry name" value="Aldolase_II/adducin_N_sf"/>
</dbReference>
<dbReference type="InterPro" id="IPR051017">
    <property type="entry name" value="Aldolase-II_Adducin_sf"/>
</dbReference>